<dbReference type="Proteomes" id="UP001597145">
    <property type="component" value="Unassembled WGS sequence"/>
</dbReference>
<dbReference type="InterPro" id="IPR009100">
    <property type="entry name" value="AcylCoA_DH/oxidase_NM_dom_sf"/>
</dbReference>
<dbReference type="PANTHER" id="PTHR43884">
    <property type="entry name" value="ACYL-COA DEHYDROGENASE"/>
    <property type="match status" value="1"/>
</dbReference>
<dbReference type="EMBL" id="JBHUCP010000019">
    <property type="protein sequence ID" value="MFD1532619.1"/>
    <property type="molecule type" value="Genomic_DNA"/>
</dbReference>
<evidence type="ECO:0000259" key="4">
    <source>
        <dbReference type="Pfam" id="PF02770"/>
    </source>
</evidence>
<dbReference type="InterPro" id="IPR037069">
    <property type="entry name" value="AcylCoA_DH/ox_N_sf"/>
</dbReference>
<keyword evidence="6" id="KW-1185">Reference proteome</keyword>
<dbReference type="Pfam" id="PF02770">
    <property type="entry name" value="Acyl-CoA_dh_M"/>
    <property type="match status" value="1"/>
</dbReference>
<protein>
    <submittedName>
        <fullName evidence="5">Acyl-CoA dehydrogenase family protein</fullName>
    </submittedName>
</protein>
<evidence type="ECO:0000313" key="5">
    <source>
        <dbReference type="EMBL" id="MFD1532619.1"/>
    </source>
</evidence>
<dbReference type="SUPFAM" id="SSF47203">
    <property type="entry name" value="Acyl-CoA dehydrogenase C-terminal domain-like"/>
    <property type="match status" value="1"/>
</dbReference>
<evidence type="ECO:0000256" key="1">
    <source>
        <dbReference type="ARBA" id="ARBA00022630"/>
    </source>
</evidence>
<keyword evidence="3" id="KW-0560">Oxidoreductase</keyword>
<dbReference type="Gene3D" id="1.20.140.10">
    <property type="entry name" value="Butyryl-CoA Dehydrogenase, subunit A, domain 3"/>
    <property type="match status" value="1"/>
</dbReference>
<dbReference type="SUPFAM" id="SSF56645">
    <property type="entry name" value="Acyl-CoA dehydrogenase NM domain-like"/>
    <property type="match status" value="1"/>
</dbReference>
<keyword evidence="2" id="KW-0274">FAD</keyword>
<dbReference type="InterPro" id="IPR036250">
    <property type="entry name" value="AcylCo_DH-like_C"/>
</dbReference>
<proteinExistence type="predicted"/>
<dbReference type="PANTHER" id="PTHR43884:SF20">
    <property type="entry name" value="ACYL-COA DEHYDROGENASE FADE28"/>
    <property type="match status" value="1"/>
</dbReference>
<evidence type="ECO:0000256" key="3">
    <source>
        <dbReference type="ARBA" id="ARBA00023002"/>
    </source>
</evidence>
<gene>
    <name evidence="5" type="ORF">ACFSCY_24645</name>
</gene>
<dbReference type="InterPro" id="IPR006091">
    <property type="entry name" value="Acyl-CoA_Oxase/DH_mid-dom"/>
</dbReference>
<dbReference type="Gene3D" id="2.40.110.10">
    <property type="entry name" value="Butyryl-CoA Dehydrogenase, subunit A, domain 2"/>
    <property type="match status" value="1"/>
</dbReference>
<dbReference type="Gene3D" id="1.10.540.10">
    <property type="entry name" value="Acyl-CoA dehydrogenase/oxidase, N-terminal domain"/>
    <property type="match status" value="1"/>
</dbReference>
<accession>A0ABW4FRN4</accession>
<evidence type="ECO:0000313" key="6">
    <source>
        <dbReference type="Proteomes" id="UP001597145"/>
    </source>
</evidence>
<name>A0ABW4FRN4_9PSEU</name>
<organism evidence="5 6">
    <name type="scientific">Pseudonocardia aurantiaca</name>
    <dbReference type="NCBI Taxonomy" id="75290"/>
    <lineage>
        <taxon>Bacteria</taxon>
        <taxon>Bacillati</taxon>
        <taxon>Actinomycetota</taxon>
        <taxon>Actinomycetes</taxon>
        <taxon>Pseudonocardiales</taxon>
        <taxon>Pseudonocardiaceae</taxon>
        <taxon>Pseudonocardia</taxon>
    </lineage>
</organism>
<feature type="domain" description="Acyl-CoA oxidase/dehydrogenase middle" evidence="4">
    <location>
        <begin position="121"/>
        <end position="213"/>
    </location>
</feature>
<sequence>MRFMQRERATLNELLPGLDAELSAMPLGDLECARGPGLKLFKDARGPALLVPVEHSGLGADAVSAVRVQRAIASRSPSLAIATTMHHFSIASLVDVSANAQGLEWMLLQAIAEGSLLVASGFAEGRTGQAILSPTMRAKVRGGKVVINGSKKPCSLAHSMDLLTASVALPTDEGERMAVALVGKDSPGLQVRPFWNNAVLAGAESDEVVLTDVEVPMDLVVRTEITPDQQLDELQTAGFVWFELLMSACYIGVASALVERVLLAGKVNASLRAGVFTDIEAAMRGVEGVARAISQERAGQDALVDALVCRYHAQDTIGLVVRQCVEALGGMAYISSNDVTYLAAASTALAFHPPSRGRMAEPLCGYIAGGPLSIV</sequence>
<dbReference type="RefSeq" id="WP_343978091.1">
    <property type="nucleotide sequence ID" value="NZ_BAAAJG010000010.1"/>
</dbReference>
<dbReference type="InterPro" id="IPR046373">
    <property type="entry name" value="Acyl-CoA_Oxase/DH_mid-dom_sf"/>
</dbReference>
<evidence type="ECO:0000256" key="2">
    <source>
        <dbReference type="ARBA" id="ARBA00022827"/>
    </source>
</evidence>
<comment type="caution">
    <text evidence="5">The sequence shown here is derived from an EMBL/GenBank/DDBJ whole genome shotgun (WGS) entry which is preliminary data.</text>
</comment>
<keyword evidence="1" id="KW-0285">Flavoprotein</keyword>
<reference evidence="6" key="1">
    <citation type="journal article" date="2019" name="Int. J. Syst. Evol. Microbiol.">
        <title>The Global Catalogue of Microorganisms (GCM) 10K type strain sequencing project: providing services to taxonomists for standard genome sequencing and annotation.</title>
        <authorList>
            <consortium name="The Broad Institute Genomics Platform"/>
            <consortium name="The Broad Institute Genome Sequencing Center for Infectious Disease"/>
            <person name="Wu L."/>
            <person name="Ma J."/>
        </authorList>
    </citation>
    <scope>NUCLEOTIDE SEQUENCE [LARGE SCALE GENOMIC DNA]</scope>
    <source>
        <strain evidence="6">JCM 12165</strain>
    </source>
</reference>